<dbReference type="Proteomes" id="UP000567293">
    <property type="component" value="Unassembled WGS sequence"/>
</dbReference>
<protein>
    <submittedName>
        <fullName evidence="2">DM13 domain-containing protein</fullName>
    </submittedName>
</protein>
<keyword evidence="3" id="KW-1185">Reference proteome</keyword>
<dbReference type="InterPro" id="IPR019545">
    <property type="entry name" value="DM13_domain"/>
</dbReference>
<evidence type="ECO:0000313" key="2">
    <source>
        <dbReference type="EMBL" id="MBA0084870.1"/>
    </source>
</evidence>
<dbReference type="AlphaFoldDB" id="A0A7V8SW33"/>
<accession>A0A7V8SW33</accession>
<proteinExistence type="predicted"/>
<gene>
    <name evidence="2" type="ORF">HRJ53_07735</name>
</gene>
<organism evidence="2 3">
    <name type="scientific">Candidatus Acidiferrum panamense</name>
    <dbReference type="NCBI Taxonomy" id="2741543"/>
    <lineage>
        <taxon>Bacteria</taxon>
        <taxon>Pseudomonadati</taxon>
        <taxon>Acidobacteriota</taxon>
        <taxon>Terriglobia</taxon>
        <taxon>Candidatus Acidiferrales</taxon>
        <taxon>Candidatus Acidiferrum</taxon>
    </lineage>
</organism>
<feature type="domain" description="DM13" evidence="1">
    <location>
        <begin position="32"/>
        <end position="143"/>
    </location>
</feature>
<dbReference type="EMBL" id="JACDQQ010000745">
    <property type="protein sequence ID" value="MBA0084870.1"/>
    <property type="molecule type" value="Genomic_DNA"/>
</dbReference>
<evidence type="ECO:0000259" key="1">
    <source>
        <dbReference type="PROSITE" id="PS51549"/>
    </source>
</evidence>
<dbReference type="Pfam" id="PF10517">
    <property type="entry name" value="DM13"/>
    <property type="match status" value="1"/>
</dbReference>
<reference evidence="2" key="1">
    <citation type="submission" date="2020-06" db="EMBL/GenBank/DDBJ databases">
        <title>Legume-microbial interactions unlock mineral nutrients during tropical forest succession.</title>
        <authorList>
            <person name="Epihov D.Z."/>
        </authorList>
    </citation>
    <scope>NUCLEOTIDE SEQUENCE [LARGE SCALE GENOMIC DNA]</scope>
    <source>
        <strain evidence="2">Pan2503</strain>
    </source>
</reference>
<sequence>MIAWLAFRPEKLWINQRVNEPAPFASSSEAWPIFAAQLEGKAHPTSGRATIYESLGGKRYLRLTDFATSNGPDVHVVLARAEDPALDQKIVKGNLDYVELGKLKGNEGDQNYDVPAAVDLQKYNAVVIYCERFNAVFGVARGESL</sequence>
<dbReference type="PROSITE" id="PS51549">
    <property type="entry name" value="DM13"/>
    <property type="match status" value="1"/>
</dbReference>
<name>A0A7V8SW33_9BACT</name>
<comment type="caution">
    <text evidence="2">The sequence shown here is derived from an EMBL/GenBank/DDBJ whole genome shotgun (WGS) entry which is preliminary data.</text>
</comment>
<evidence type="ECO:0000313" key="3">
    <source>
        <dbReference type="Proteomes" id="UP000567293"/>
    </source>
</evidence>